<dbReference type="EMBL" id="FTOP01000001">
    <property type="protein sequence ID" value="SIS49813.1"/>
    <property type="molecule type" value="Genomic_DNA"/>
</dbReference>
<proteinExistence type="predicted"/>
<sequence>MKNKIIQIVFSGALLMFCSISFSSSGQATVDPGAGLNTGPAKIVDCAWWFTGNKKVCMSENTNPCTESDCF</sequence>
<dbReference type="AlphaFoldDB" id="A0A1N7JKC2"/>
<dbReference type="RefSeq" id="WP_076497500.1">
    <property type="nucleotide sequence ID" value="NZ_FTOP01000001.1"/>
</dbReference>
<evidence type="ECO:0000313" key="3">
    <source>
        <dbReference type="Proteomes" id="UP000186026"/>
    </source>
</evidence>
<reference evidence="3" key="1">
    <citation type="submission" date="2017-01" db="EMBL/GenBank/DDBJ databases">
        <authorList>
            <person name="Varghese N."/>
            <person name="Submissions S."/>
        </authorList>
    </citation>
    <scope>NUCLEOTIDE SEQUENCE [LARGE SCALE GENOMIC DNA]</scope>
    <source>
        <strain evidence="3">DSM 46698</strain>
    </source>
</reference>
<feature type="chain" id="PRO_5012794688" description="Secreted protein" evidence="1">
    <location>
        <begin position="29"/>
        <end position="71"/>
    </location>
</feature>
<evidence type="ECO:0008006" key="4">
    <source>
        <dbReference type="Google" id="ProtNLM"/>
    </source>
</evidence>
<evidence type="ECO:0000256" key="1">
    <source>
        <dbReference type="SAM" id="SignalP"/>
    </source>
</evidence>
<evidence type="ECO:0000313" key="2">
    <source>
        <dbReference type="EMBL" id="SIS49813.1"/>
    </source>
</evidence>
<feature type="signal peptide" evidence="1">
    <location>
        <begin position="1"/>
        <end position="28"/>
    </location>
</feature>
<keyword evidence="1" id="KW-0732">Signal</keyword>
<dbReference type="Proteomes" id="UP000186026">
    <property type="component" value="Unassembled WGS sequence"/>
</dbReference>
<organism evidence="2 3">
    <name type="scientific">Belliella pelovolcani</name>
    <dbReference type="NCBI Taxonomy" id="529505"/>
    <lineage>
        <taxon>Bacteria</taxon>
        <taxon>Pseudomonadati</taxon>
        <taxon>Bacteroidota</taxon>
        <taxon>Cytophagia</taxon>
        <taxon>Cytophagales</taxon>
        <taxon>Cyclobacteriaceae</taxon>
        <taxon>Belliella</taxon>
    </lineage>
</organism>
<name>A0A1N7JKC2_9BACT</name>
<accession>A0A1N7JKC2</accession>
<dbReference type="STRING" id="529505.SAMN05421761_10198"/>
<gene>
    <name evidence="2" type="ORF">SAMN05421761_10198</name>
</gene>
<protein>
    <recommendedName>
        <fullName evidence="4">Secreted protein</fullName>
    </recommendedName>
</protein>
<keyword evidence="3" id="KW-1185">Reference proteome</keyword>